<evidence type="ECO:0000313" key="1">
    <source>
        <dbReference type="EMBL" id="KZV18423.1"/>
    </source>
</evidence>
<reference evidence="1 2" key="1">
    <citation type="journal article" date="2015" name="Proc. Natl. Acad. Sci. U.S.A.">
        <title>The resurrection genome of Boea hygrometrica: A blueprint for survival of dehydration.</title>
        <authorList>
            <person name="Xiao L."/>
            <person name="Yang G."/>
            <person name="Zhang L."/>
            <person name="Yang X."/>
            <person name="Zhao S."/>
            <person name="Ji Z."/>
            <person name="Zhou Q."/>
            <person name="Hu M."/>
            <person name="Wang Y."/>
            <person name="Chen M."/>
            <person name="Xu Y."/>
            <person name="Jin H."/>
            <person name="Xiao X."/>
            <person name="Hu G."/>
            <person name="Bao F."/>
            <person name="Hu Y."/>
            <person name="Wan P."/>
            <person name="Li L."/>
            <person name="Deng X."/>
            <person name="Kuang T."/>
            <person name="Xiang C."/>
            <person name="Zhu J.K."/>
            <person name="Oliver M.J."/>
            <person name="He Y."/>
        </authorList>
    </citation>
    <scope>NUCLEOTIDE SEQUENCE [LARGE SCALE GENOMIC DNA]</scope>
    <source>
        <strain evidence="2">cv. XS01</strain>
    </source>
</reference>
<dbReference type="Proteomes" id="UP000250235">
    <property type="component" value="Unassembled WGS sequence"/>
</dbReference>
<protein>
    <submittedName>
        <fullName evidence="1">Uncharacterized protein</fullName>
    </submittedName>
</protein>
<organism evidence="1 2">
    <name type="scientific">Dorcoceras hygrometricum</name>
    <dbReference type="NCBI Taxonomy" id="472368"/>
    <lineage>
        <taxon>Eukaryota</taxon>
        <taxon>Viridiplantae</taxon>
        <taxon>Streptophyta</taxon>
        <taxon>Embryophyta</taxon>
        <taxon>Tracheophyta</taxon>
        <taxon>Spermatophyta</taxon>
        <taxon>Magnoliopsida</taxon>
        <taxon>eudicotyledons</taxon>
        <taxon>Gunneridae</taxon>
        <taxon>Pentapetalae</taxon>
        <taxon>asterids</taxon>
        <taxon>lamiids</taxon>
        <taxon>Lamiales</taxon>
        <taxon>Gesneriaceae</taxon>
        <taxon>Didymocarpoideae</taxon>
        <taxon>Trichosporeae</taxon>
        <taxon>Loxocarpinae</taxon>
        <taxon>Dorcoceras</taxon>
    </lineage>
</organism>
<sequence length="217" mass="24359">MQRFNLSKRRRTAYVTLTVARYLATGSSNHRMVAPSNATAEISSQHSKMLTNTCRSFVDPCISAPAASSNHSKRNYCQQITMHHAYVISTDSKFTRLELQEHCDVLSMQMDNDLVIYRTTLVRTFQVVTICRVDKSEVVSHCLTQLQVMCSGGTVDKQLREAFFVESIHVAIYILVALEGTSRSKYQSQGEPRSGLLSVTSTEYVASGFTQTLHIYS</sequence>
<name>A0A2Z7A9T7_9LAMI</name>
<keyword evidence="2" id="KW-1185">Reference proteome</keyword>
<dbReference type="AlphaFoldDB" id="A0A2Z7A9T7"/>
<accession>A0A2Z7A9T7</accession>
<gene>
    <name evidence="1" type="ORF">F511_19199</name>
</gene>
<dbReference type="EMBL" id="KV017460">
    <property type="protein sequence ID" value="KZV18423.1"/>
    <property type="molecule type" value="Genomic_DNA"/>
</dbReference>
<evidence type="ECO:0000313" key="2">
    <source>
        <dbReference type="Proteomes" id="UP000250235"/>
    </source>
</evidence>
<proteinExistence type="predicted"/>